<dbReference type="Pfam" id="PF00990">
    <property type="entry name" value="GGDEF"/>
    <property type="match status" value="1"/>
</dbReference>
<feature type="domain" description="Response regulatory" evidence="2">
    <location>
        <begin position="9"/>
        <end position="123"/>
    </location>
</feature>
<dbReference type="InterPro" id="IPR011006">
    <property type="entry name" value="CheY-like_superfamily"/>
</dbReference>
<accession>A0ABS5UAZ5</accession>
<dbReference type="SMART" id="SM00267">
    <property type="entry name" value="GGDEF"/>
    <property type="match status" value="1"/>
</dbReference>
<dbReference type="InterPro" id="IPR035919">
    <property type="entry name" value="EAL_sf"/>
</dbReference>
<dbReference type="InterPro" id="IPR001633">
    <property type="entry name" value="EAL_dom"/>
</dbReference>
<keyword evidence="6" id="KW-1185">Reference proteome</keyword>
<dbReference type="RefSeq" id="WP_214300258.1">
    <property type="nucleotide sequence ID" value="NZ_JAHDYS010000013.1"/>
</dbReference>
<dbReference type="PANTHER" id="PTHR33121">
    <property type="entry name" value="CYCLIC DI-GMP PHOSPHODIESTERASE PDEF"/>
    <property type="match status" value="1"/>
</dbReference>
<dbReference type="Gene3D" id="3.40.50.2300">
    <property type="match status" value="1"/>
</dbReference>
<feature type="domain" description="GGDEF" evidence="4">
    <location>
        <begin position="174"/>
        <end position="305"/>
    </location>
</feature>
<gene>
    <name evidence="5" type="ORF">KJB30_13730</name>
</gene>
<feature type="domain" description="EAL" evidence="3">
    <location>
        <begin position="314"/>
        <end position="566"/>
    </location>
</feature>
<evidence type="ECO:0000259" key="2">
    <source>
        <dbReference type="PROSITE" id="PS50110"/>
    </source>
</evidence>
<dbReference type="Pfam" id="PF00563">
    <property type="entry name" value="EAL"/>
    <property type="match status" value="1"/>
</dbReference>
<evidence type="ECO:0000259" key="3">
    <source>
        <dbReference type="PROSITE" id="PS50883"/>
    </source>
</evidence>
<dbReference type="PROSITE" id="PS50110">
    <property type="entry name" value="RESPONSE_REGULATORY"/>
    <property type="match status" value="1"/>
</dbReference>
<dbReference type="Gene3D" id="3.30.70.270">
    <property type="match status" value="1"/>
</dbReference>
<dbReference type="PROSITE" id="PS50887">
    <property type="entry name" value="GGDEF"/>
    <property type="match status" value="1"/>
</dbReference>
<evidence type="ECO:0000256" key="1">
    <source>
        <dbReference type="PROSITE-ProRule" id="PRU00169"/>
    </source>
</evidence>
<feature type="modified residue" description="4-aspartylphosphate" evidence="1">
    <location>
        <position position="58"/>
    </location>
</feature>
<dbReference type="InterPro" id="IPR000160">
    <property type="entry name" value="GGDEF_dom"/>
</dbReference>
<evidence type="ECO:0000313" key="5">
    <source>
        <dbReference type="EMBL" id="MBT1072851.1"/>
    </source>
</evidence>
<dbReference type="SUPFAM" id="SSF141868">
    <property type="entry name" value="EAL domain-like"/>
    <property type="match status" value="1"/>
</dbReference>
<dbReference type="SUPFAM" id="SSF55073">
    <property type="entry name" value="Nucleotide cyclase"/>
    <property type="match status" value="1"/>
</dbReference>
<protein>
    <submittedName>
        <fullName evidence="5">EAL domain-containing protein</fullName>
    </submittedName>
</protein>
<dbReference type="InterPro" id="IPR050706">
    <property type="entry name" value="Cyclic-di-GMP_PDE-like"/>
</dbReference>
<dbReference type="InterPro" id="IPR043128">
    <property type="entry name" value="Rev_trsase/Diguanyl_cyclase"/>
</dbReference>
<dbReference type="PROSITE" id="PS50883">
    <property type="entry name" value="EAL"/>
    <property type="match status" value="1"/>
</dbReference>
<dbReference type="SMART" id="SM00448">
    <property type="entry name" value="REC"/>
    <property type="match status" value="1"/>
</dbReference>
<keyword evidence="1" id="KW-0597">Phosphoprotein</keyword>
<evidence type="ECO:0000313" key="6">
    <source>
        <dbReference type="Proteomes" id="UP000784128"/>
    </source>
</evidence>
<dbReference type="EMBL" id="JAHDYS010000013">
    <property type="protein sequence ID" value="MBT1072851.1"/>
    <property type="molecule type" value="Genomic_DNA"/>
</dbReference>
<organism evidence="5 6">
    <name type="scientific">Pelotalea chapellei</name>
    <dbReference type="NCBI Taxonomy" id="44671"/>
    <lineage>
        <taxon>Bacteria</taxon>
        <taxon>Pseudomonadati</taxon>
        <taxon>Thermodesulfobacteriota</taxon>
        <taxon>Desulfuromonadia</taxon>
        <taxon>Geobacterales</taxon>
        <taxon>Geobacteraceae</taxon>
        <taxon>Pelotalea</taxon>
    </lineage>
</organism>
<dbReference type="CDD" id="cd01949">
    <property type="entry name" value="GGDEF"/>
    <property type="match status" value="1"/>
</dbReference>
<evidence type="ECO:0000259" key="4">
    <source>
        <dbReference type="PROSITE" id="PS50887"/>
    </source>
</evidence>
<dbReference type="Pfam" id="PF00072">
    <property type="entry name" value="Response_reg"/>
    <property type="match status" value="1"/>
</dbReference>
<dbReference type="InterPro" id="IPR029787">
    <property type="entry name" value="Nucleotide_cyclase"/>
</dbReference>
<dbReference type="SMART" id="SM00052">
    <property type="entry name" value="EAL"/>
    <property type="match status" value="1"/>
</dbReference>
<dbReference type="InterPro" id="IPR001789">
    <property type="entry name" value="Sig_transdc_resp-reg_receiver"/>
</dbReference>
<sequence>MTPPSVPISILTVEDDAGQRRSIVDYLEDSGFIVHEAASGEEGFNLFRQRRPDLVITDLNMENGHGLDLIPLLREESPHTPIIVLSGTGMVNDAVEAMKRGAWDFITKPVLRLSQLEDICHTVLSRANELKKQQQSSETDKNAFNHLQMHDALTGLPNRLQLSELFQKQTAMGRRLCLILIDLNNFKVVNANFGHQIANNLLCQVATRLKAICSNRDTLAHLGGDEFAILTIFCDTRVKYLVSLIKDAFCLPFAAHEQELFVSANLGISRWPGDGNGVEDLLRCANIAIRKSGERSRTTVQFYDPAFGEHVRGRIEMETSLRRALERDEFILHFQPQIDVVSGRMAGVETLVRWQRSAGNLVPPSDFIPLLEESGLIIPVGEWILKQACTQYVEWQKAGLPPFTLSVNISAPQFKSGTLPGTIVKILEETGMSPDCLCLELTESIVMDDIEENITTLTKLRNLGISLSIDDFGTGYSSLSYLRRMPVTELKIDRSFISTIPHDQNNTAIVNSIISMAQCMKLRVVAEGVETDDQLQHLARCQCQMVQGYYFSKPLSPQSFLEFCRE</sequence>
<dbReference type="CDD" id="cd01948">
    <property type="entry name" value="EAL"/>
    <property type="match status" value="1"/>
</dbReference>
<proteinExistence type="predicted"/>
<comment type="caution">
    <text evidence="5">The sequence shown here is derived from an EMBL/GenBank/DDBJ whole genome shotgun (WGS) entry which is preliminary data.</text>
</comment>
<name>A0ABS5UAZ5_9BACT</name>
<dbReference type="Gene3D" id="3.20.20.450">
    <property type="entry name" value="EAL domain"/>
    <property type="match status" value="1"/>
</dbReference>
<dbReference type="Proteomes" id="UP000784128">
    <property type="component" value="Unassembled WGS sequence"/>
</dbReference>
<dbReference type="SUPFAM" id="SSF52172">
    <property type="entry name" value="CheY-like"/>
    <property type="match status" value="1"/>
</dbReference>
<dbReference type="NCBIfam" id="TIGR00254">
    <property type="entry name" value="GGDEF"/>
    <property type="match status" value="1"/>
</dbReference>
<dbReference type="PANTHER" id="PTHR33121:SF70">
    <property type="entry name" value="SIGNALING PROTEIN YKOW"/>
    <property type="match status" value="1"/>
</dbReference>
<reference evidence="5 6" key="1">
    <citation type="submission" date="2021-05" db="EMBL/GenBank/DDBJ databases">
        <title>The draft genome of Geobacter chapellei DSM 13688.</title>
        <authorList>
            <person name="Xu Z."/>
            <person name="Masuda Y."/>
            <person name="Itoh H."/>
            <person name="Senoo K."/>
        </authorList>
    </citation>
    <scope>NUCLEOTIDE SEQUENCE [LARGE SCALE GENOMIC DNA]</scope>
    <source>
        <strain evidence="5 6">DSM 13688</strain>
    </source>
</reference>